<keyword evidence="6" id="KW-0808">Transferase</keyword>
<dbReference type="Gene3D" id="3.90.550.10">
    <property type="entry name" value="Spore Coat Polysaccharide Biosynthesis Protein SpsA, Chain A"/>
    <property type="match status" value="1"/>
</dbReference>
<keyword evidence="12" id="KW-0472">Membrane</keyword>
<keyword evidence="10" id="KW-1133">Transmembrane helix</keyword>
<keyword evidence="8" id="KW-0479">Metal-binding</keyword>
<evidence type="ECO:0000256" key="8">
    <source>
        <dbReference type="ARBA" id="ARBA00022723"/>
    </source>
</evidence>
<comment type="catalytic activity">
    <reaction evidence="16">
        <text>N(4)-(alpha-D-Man-(1-&gt;3)-[alpha-D-Man-(1-&gt;3)-[alpha-D-Man-(1-&gt;6)]-alpha-D-Man-(1-&gt;6)]-beta-D-Man-(1-&gt;4)-beta-D-GlcNAc-(1-&gt;4)-beta-D-GlcNAc)-L-asparaginyl-[protein] (N-glucan mannose isomer 5A1,2) + UDP-N-acetyl-alpha-D-glucosamine = N(4)-{beta-D-GlcNAc-(1-&gt;2)-alpha-D-Man-(1-&gt;3)-[alpha-D-Man-(1-&gt;3)-[alpha-D-Man-(1-&gt;6)]-alpha-D-Man-(1-&gt;6)]-beta-D-Man-(1-&gt;4)-beta-D-GlcNAc-(1-&gt;4)-beta-D-GlcNAc}-L-asparaginyl-[protein] + UDP + H(+)</text>
        <dbReference type="Rhea" id="RHEA:11456"/>
        <dbReference type="Rhea" id="RHEA-COMP:14367"/>
        <dbReference type="Rhea" id="RHEA-COMP:14368"/>
        <dbReference type="ChEBI" id="CHEBI:15378"/>
        <dbReference type="ChEBI" id="CHEBI:57705"/>
        <dbReference type="ChEBI" id="CHEBI:58223"/>
        <dbReference type="ChEBI" id="CHEBI:59087"/>
        <dbReference type="ChEBI" id="CHEBI:60625"/>
        <dbReference type="EC" id="2.4.1.101"/>
    </reaction>
</comment>
<comment type="caution">
    <text evidence="18">The sequence shown here is derived from an EMBL/GenBank/DDBJ whole genome shotgun (WGS) entry which is preliminary data.</text>
</comment>
<gene>
    <name evidence="18" type="ORF">GpartN1_g3351.t1</name>
</gene>
<dbReference type="Pfam" id="PF03071">
    <property type="entry name" value="GNT-I"/>
    <property type="match status" value="1"/>
</dbReference>
<reference evidence="18" key="1">
    <citation type="journal article" date="2022" name="Proc. Natl. Acad. Sci. U.S.A.">
        <title>Life cycle and functional genomics of the unicellular red alga Galdieria for elucidating algal and plant evolution and industrial use.</title>
        <authorList>
            <person name="Hirooka S."/>
            <person name="Itabashi T."/>
            <person name="Ichinose T.M."/>
            <person name="Onuma R."/>
            <person name="Fujiwara T."/>
            <person name="Yamashita S."/>
            <person name="Jong L.W."/>
            <person name="Tomita R."/>
            <person name="Iwane A.H."/>
            <person name="Miyagishima S.Y."/>
        </authorList>
    </citation>
    <scope>NUCLEOTIDE SEQUENCE</scope>
    <source>
        <strain evidence="18">NBRC 102759</strain>
    </source>
</reference>
<comment type="pathway">
    <text evidence="3">Protein modification; protein glycosylation.</text>
</comment>
<dbReference type="Proteomes" id="UP001061958">
    <property type="component" value="Unassembled WGS sequence"/>
</dbReference>
<dbReference type="SUPFAM" id="SSF53448">
    <property type="entry name" value="Nucleotide-diphospho-sugar transferases"/>
    <property type="match status" value="1"/>
</dbReference>
<evidence type="ECO:0000256" key="13">
    <source>
        <dbReference type="ARBA" id="ARBA00023211"/>
    </source>
</evidence>
<evidence type="ECO:0000256" key="5">
    <source>
        <dbReference type="ARBA" id="ARBA00022676"/>
    </source>
</evidence>
<evidence type="ECO:0000256" key="16">
    <source>
        <dbReference type="ARBA" id="ARBA00049421"/>
    </source>
</evidence>
<dbReference type="GO" id="GO:0003827">
    <property type="term" value="F:alpha-1,3-mannosylglycoprotein 2-beta-N-acetylglucosaminyltransferase activity"/>
    <property type="evidence" value="ECO:0007669"/>
    <property type="project" value="UniProtKB-EC"/>
</dbReference>
<dbReference type="InterPro" id="IPR052261">
    <property type="entry name" value="Glycosyltransferase_13"/>
</dbReference>
<reference evidence="18" key="2">
    <citation type="submission" date="2022-01" db="EMBL/GenBank/DDBJ databases">
        <authorList>
            <person name="Hirooka S."/>
            <person name="Miyagishima S.Y."/>
        </authorList>
    </citation>
    <scope>NUCLEOTIDE SEQUENCE</scope>
    <source>
        <strain evidence="18">NBRC 102759</strain>
    </source>
</reference>
<keyword evidence="13" id="KW-0464">Manganese</keyword>
<accession>A0A9C7UQG2</accession>
<feature type="signal peptide" evidence="17">
    <location>
        <begin position="1"/>
        <end position="22"/>
    </location>
</feature>
<keyword evidence="9" id="KW-0735">Signal-anchor</keyword>
<evidence type="ECO:0000256" key="2">
    <source>
        <dbReference type="ARBA" id="ARBA00004323"/>
    </source>
</evidence>
<dbReference type="EC" id="2.4.1.101" evidence="14"/>
<sequence>MHDKLLKRFLILSFIWNMFVCSSTLLSDTDLLVNNTTYSIVMITNCQRDSIYLTLMSLYRLPQIEYFSVFISMDCNQRNNDIQKWIEQKYQKIVGGLLYFPRHLYPKVIRSNSYSSISCHLHFVFQQLFDVRNYSSLIVIEDDLLFGEDFLLLFLETWPLLEIDKSLLCVSAYHDLGLKQFSWKRNRLKRIQGFTGLGWMLSRDIWQKKLSSIWPLVPISGWDHWLRTYQRMHHLDCIVPEISRSIHQKVSGSHLSHKEWKRRFSNLLFDYNESVDTFGNLDYLQKEVYNKRIQRLLTFAPKVHPLSANISKQFGEDIQIVISCTLPNGSRYWRHWFQVLEIPLPREIESFYEGVLLFPTAFQTIVFVCTNSIFYKDKNLSSNFDSYHIIRSHENTSCTEACDKVFLGKYRCHSETLAQIDSFEMIHSYFDCSKGLQWVARSWAPGCLFLDDNHQYPVECVCVTHNQWAIGYHSYSCDQKAPKLRRLCPCQDK</sequence>
<keyword evidence="5" id="KW-0328">Glycosyltransferase</keyword>
<evidence type="ECO:0000256" key="9">
    <source>
        <dbReference type="ARBA" id="ARBA00022968"/>
    </source>
</evidence>
<evidence type="ECO:0000313" key="19">
    <source>
        <dbReference type="Proteomes" id="UP001061958"/>
    </source>
</evidence>
<comment type="subcellular location">
    <subcellularLocation>
        <location evidence="2">Golgi apparatus membrane</location>
        <topology evidence="2">Single-pass type II membrane protein</topology>
    </subcellularLocation>
</comment>
<feature type="chain" id="PRO_5039337224" description="alpha-1,3-mannosyl-glycoprotein 2-beta-N-acetylglucosaminyltransferase" evidence="17">
    <location>
        <begin position="23"/>
        <end position="493"/>
    </location>
</feature>
<evidence type="ECO:0000256" key="7">
    <source>
        <dbReference type="ARBA" id="ARBA00022692"/>
    </source>
</evidence>
<dbReference type="InterPro" id="IPR004139">
    <property type="entry name" value="Glyco_trans_13"/>
</dbReference>
<evidence type="ECO:0000313" key="18">
    <source>
        <dbReference type="EMBL" id="GJQ11560.1"/>
    </source>
</evidence>
<evidence type="ECO:0000256" key="10">
    <source>
        <dbReference type="ARBA" id="ARBA00022989"/>
    </source>
</evidence>
<comment type="similarity">
    <text evidence="4">Belongs to the glycosyltransferase 13 family.</text>
</comment>
<keyword evidence="17" id="KW-0732">Signal</keyword>
<dbReference type="GO" id="GO:0000139">
    <property type="term" value="C:Golgi membrane"/>
    <property type="evidence" value="ECO:0007669"/>
    <property type="project" value="UniProtKB-SubCell"/>
</dbReference>
<evidence type="ECO:0000256" key="4">
    <source>
        <dbReference type="ARBA" id="ARBA00006492"/>
    </source>
</evidence>
<dbReference type="PANTHER" id="PTHR10468">
    <property type="entry name" value="PROTEIN O-LINKED-MANNOSE BETA-1,2-N-ACETYLGLUCOSAMINYLTRANSFERASE 1/ALPHA-1,3-MANNOSYL-GLYCOPROTEIN 2-BETA-N-ACETYLGLUCOSAMINYLTRANSFERASE"/>
    <property type="match status" value="1"/>
</dbReference>
<dbReference type="GO" id="GO:0046872">
    <property type="term" value="F:metal ion binding"/>
    <property type="evidence" value="ECO:0007669"/>
    <property type="project" value="UniProtKB-KW"/>
</dbReference>
<evidence type="ECO:0000256" key="11">
    <source>
        <dbReference type="ARBA" id="ARBA00023034"/>
    </source>
</evidence>
<keyword evidence="11" id="KW-0333">Golgi apparatus</keyword>
<proteinExistence type="inferred from homology"/>
<dbReference type="EMBL" id="BQMJ01000025">
    <property type="protein sequence ID" value="GJQ11560.1"/>
    <property type="molecule type" value="Genomic_DNA"/>
</dbReference>
<dbReference type="OrthoDB" id="4270at2759"/>
<keyword evidence="19" id="KW-1185">Reference proteome</keyword>
<organism evidence="18 19">
    <name type="scientific">Galdieria partita</name>
    <dbReference type="NCBI Taxonomy" id="83374"/>
    <lineage>
        <taxon>Eukaryota</taxon>
        <taxon>Rhodophyta</taxon>
        <taxon>Bangiophyceae</taxon>
        <taxon>Galdieriales</taxon>
        <taxon>Galdieriaceae</taxon>
        <taxon>Galdieria</taxon>
    </lineage>
</organism>
<keyword evidence="7" id="KW-0812">Transmembrane</keyword>
<evidence type="ECO:0000256" key="6">
    <source>
        <dbReference type="ARBA" id="ARBA00022679"/>
    </source>
</evidence>
<evidence type="ECO:0000256" key="14">
    <source>
        <dbReference type="ARBA" id="ARBA00038949"/>
    </source>
</evidence>
<dbReference type="InterPro" id="IPR029044">
    <property type="entry name" value="Nucleotide-diphossugar_trans"/>
</dbReference>
<evidence type="ECO:0000256" key="15">
    <source>
        <dbReference type="ARBA" id="ARBA00041712"/>
    </source>
</evidence>
<dbReference type="AlphaFoldDB" id="A0A9C7UQG2"/>
<name>A0A9C7UQG2_9RHOD</name>
<evidence type="ECO:0000256" key="1">
    <source>
        <dbReference type="ARBA" id="ARBA00001936"/>
    </source>
</evidence>
<dbReference type="PANTHER" id="PTHR10468:SF0">
    <property type="entry name" value="ALPHA-1,3-MANNOSYL-GLYCOPROTEIN 2-BETA-N-ACETYLGLUCOSAMINYLTRANSFERASE"/>
    <property type="match status" value="1"/>
</dbReference>
<protein>
    <recommendedName>
        <fullName evidence="14">alpha-1,3-mannosyl-glycoprotein 2-beta-N-acetylglucosaminyltransferase</fullName>
        <ecNumber evidence="14">2.4.1.101</ecNumber>
    </recommendedName>
    <alternativeName>
        <fullName evidence="15">N-glycosyl-oligosaccharide-glycoprotein N-acetylglucosaminyltransferase I</fullName>
    </alternativeName>
</protein>
<evidence type="ECO:0000256" key="3">
    <source>
        <dbReference type="ARBA" id="ARBA00004922"/>
    </source>
</evidence>
<evidence type="ECO:0000256" key="17">
    <source>
        <dbReference type="SAM" id="SignalP"/>
    </source>
</evidence>
<evidence type="ECO:0000256" key="12">
    <source>
        <dbReference type="ARBA" id="ARBA00023136"/>
    </source>
</evidence>
<comment type="cofactor">
    <cofactor evidence="1">
        <name>Mn(2+)</name>
        <dbReference type="ChEBI" id="CHEBI:29035"/>
    </cofactor>
</comment>